<keyword evidence="2" id="KW-1185">Reference proteome</keyword>
<evidence type="ECO:0000313" key="2">
    <source>
        <dbReference type="Proteomes" id="UP001055804"/>
    </source>
</evidence>
<protein>
    <submittedName>
        <fullName evidence="1">Phage major tail protein, TP901-1 family</fullName>
    </submittedName>
</protein>
<comment type="caution">
    <text evidence="1">The sequence shown here is derived from an EMBL/GenBank/DDBJ whole genome shotgun (WGS) entry which is preliminary data.</text>
</comment>
<organism evidence="1 2">
    <name type="scientific">Futiania mangrovi</name>
    <dbReference type="NCBI Taxonomy" id="2959716"/>
    <lineage>
        <taxon>Bacteria</taxon>
        <taxon>Pseudomonadati</taxon>
        <taxon>Pseudomonadota</taxon>
        <taxon>Alphaproteobacteria</taxon>
        <taxon>Futianiales</taxon>
        <taxon>Futianiaceae</taxon>
        <taxon>Futiania</taxon>
    </lineage>
</organism>
<dbReference type="EMBL" id="JAMZFT010000003">
    <property type="protein sequence ID" value="MCP1337278.1"/>
    <property type="molecule type" value="Genomic_DNA"/>
</dbReference>
<proteinExistence type="predicted"/>
<evidence type="ECO:0000313" key="1">
    <source>
        <dbReference type="EMBL" id="MCP1337278.1"/>
    </source>
</evidence>
<dbReference type="NCBIfam" id="TIGR02126">
    <property type="entry name" value="phgtail_TP901_1"/>
    <property type="match status" value="1"/>
</dbReference>
<accession>A0A9J6PFN6</accession>
<dbReference type="Pfam" id="PF06199">
    <property type="entry name" value="Phage_tail_2"/>
    <property type="match status" value="1"/>
</dbReference>
<dbReference type="InterPro" id="IPR011855">
    <property type="entry name" value="Phgtail_TP901_1"/>
</dbReference>
<sequence length="136" mass="14186">MTAQRGRDLLLKISDGAGGFATVAGVRARSLSFNTRAVDVTNADSAGAWRELLAGAGAKSAALAGSGIFRDQPSDMMVRIAFFEGRIETWQVVIPDFGTVEGPFQVVSLSYEGQHDGEVGFSIALESAGALSFTGV</sequence>
<gene>
    <name evidence="1" type="ORF">NJQ99_12725</name>
</gene>
<dbReference type="AlphaFoldDB" id="A0A9J6PFN6"/>
<reference evidence="1" key="1">
    <citation type="submission" date="2022-06" db="EMBL/GenBank/DDBJ databases">
        <title>Isolation and Genomics of Futiania mangrovii gen. nov., sp. nov., a Rare and Metabolically-versatile member in the Class Alphaproteobacteria.</title>
        <authorList>
            <person name="Liu L."/>
            <person name="Huang W.-C."/>
            <person name="Pan J."/>
            <person name="Li J."/>
            <person name="Huang Y."/>
            <person name="Du H."/>
            <person name="Liu Y."/>
            <person name="Li M."/>
        </authorList>
    </citation>
    <scope>NUCLEOTIDE SEQUENCE</scope>
    <source>
        <strain evidence="1">FT118</strain>
    </source>
</reference>
<dbReference type="RefSeq" id="WP_269333247.1">
    <property type="nucleotide sequence ID" value="NZ_JAMZFT010000003.1"/>
</dbReference>
<dbReference type="InterPro" id="IPR022344">
    <property type="entry name" value="GTA_major-tail"/>
</dbReference>
<name>A0A9J6PFN6_9PROT</name>
<dbReference type="Proteomes" id="UP001055804">
    <property type="component" value="Unassembled WGS sequence"/>
</dbReference>
<dbReference type="PRINTS" id="PR01996">
    <property type="entry name" value="MTP1FAMILY"/>
</dbReference>